<dbReference type="Gene3D" id="3.40.20.10">
    <property type="entry name" value="Severin"/>
    <property type="match status" value="1"/>
</dbReference>
<reference evidence="7 8" key="1">
    <citation type="journal article" date="2016" name="Mol. Biol. Evol.">
        <title>Comparative Genomics of Early-Diverging Mushroom-Forming Fungi Provides Insights into the Origins of Lignocellulose Decay Capabilities.</title>
        <authorList>
            <person name="Nagy L.G."/>
            <person name="Riley R."/>
            <person name="Tritt A."/>
            <person name="Adam C."/>
            <person name="Daum C."/>
            <person name="Floudas D."/>
            <person name="Sun H."/>
            <person name="Yadav J.S."/>
            <person name="Pangilinan J."/>
            <person name="Larsson K.H."/>
            <person name="Matsuura K."/>
            <person name="Barry K."/>
            <person name="Labutti K."/>
            <person name="Kuo R."/>
            <person name="Ohm R.A."/>
            <person name="Bhattacharya S.S."/>
            <person name="Shirouzu T."/>
            <person name="Yoshinaga Y."/>
            <person name="Martin F.M."/>
            <person name="Grigoriev I.V."/>
            <person name="Hibbett D.S."/>
        </authorList>
    </citation>
    <scope>NUCLEOTIDE SEQUENCE [LARGE SCALE GENOMIC DNA]</scope>
    <source>
        <strain evidence="7 8">CBS 109695</strain>
    </source>
</reference>
<evidence type="ECO:0000256" key="4">
    <source>
        <dbReference type="ARBA" id="ARBA00023212"/>
    </source>
</evidence>
<dbReference type="OrthoDB" id="20822at2759"/>
<evidence type="ECO:0000259" key="6">
    <source>
        <dbReference type="PROSITE" id="PS51263"/>
    </source>
</evidence>
<dbReference type="InterPro" id="IPR029006">
    <property type="entry name" value="ADF-H/Gelsolin-like_dom_sf"/>
</dbReference>
<dbReference type="GO" id="GO:0005884">
    <property type="term" value="C:actin filament"/>
    <property type="evidence" value="ECO:0007669"/>
    <property type="project" value="TreeGrafter"/>
</dbReference>
<accession>A0A166E1Y4</accession>
<dbReference type="GO" id="GO:0030864">
    <property type="term" value="C:cortical actin cytoskeleton"/>
    <property type="evidence" value="ECO:0007669"/>
    <property type="project" value="TreeGrafter"/>
</dbReference>
<dbReference type="STRING" id="436010.A0A166E1Y4"/>
<name>A0A166E1Y4_9AGAM</name>
<dbReference type="GO" id="GO:0030427">
    <property type="term" value="C:site of polarized growth"/>
    <property type="evidence" value="ECO:0007669"/>
    <property type="project" value="TreeGrafter"/>
</dbReference>
<keyword evidence="4" id="KW-0206">Cytoskeleton</keyword>
<dbReference type="FunFam" id="3.40.20.10:FF:000018">
    <property type="entry name" value="Coactosin-like 1"/>
    <property type="match status" value="1"/>
</dbReference>
<dbReference type="SUPFAM" id="SSF55753">
    <property type="entry name" value="Actin depolymerizing proteins"/>
    <property type="match status" value="1"/>
</dbReference>
<evidence type="ECO:0000256" key="2">
    <source>
        <dbReference type="ARBA" id="ARBA00022490"/>
    </source>
</evidence>
<organism evidence="7 8">
    <name type="scientific">Athelia psychrophila</name>
    <dbReference type="NCBI Taxonomy" id="1759441"/>
    <lineage>
        <taxon>Eukaryota</taxon>
        <taxon>Fungi</taxon>
        <taxon>Dikarya</taxon>
        <taxon>Basidiomycota</taxon>
        <taxon>Agaricomycotina</taxon>
        <taxon>Agaricomycetes</taxon>
        <taxon>Agaricomycetidae</taxon>
        <taxon>Atheliales</taxon>
        <taxon>Atheliaceae</taxon>
        <taxon>Athelia</taxon>
    </lineage>
</organism>
<dbReference type="Pfam" id="PF00241">
    <property type="entry name" value="Cofilin_ADF"/>
    <property type="match status" value="1"/>
</dbReference>
<comment type="similarity">
    <text evidence="5">Belongs to the actin-binding proteins ADF family. Coactosin subfamily.</text>
</comment>
<dbReference type="SMART" id="SM00102">
    <property type="entry name" value="ADF"/>
    <property type="match status" value="1"/>
</dbReference>
<evidence type="ECO:0000313" key="7">
    <source>
        <dbReference type="EMBL" id="KZP15308.1"/>
    </source>
</evidence>
<dbReference type="GO" id="GO:0030833">
    <property type="term" value="P:regulation of actin filament polymerization"/>
    <property type="evidence" value="ECO:0007669"/>
    <property type="project" value="TreeGrafter"/>
</dbReference>
<dbReference type="GO" id="GO:0051015">
    <property type="term" value="F:actin filament binding"/>
    <property type="evidence" value="ECO:0007669"/>
    <property type="project" value="TreeGrafter"/>
</dbReference>
<dbReference type="InterPro" id="IPR002108">
    <property type="entry name" value="ADF-H"/>
</dbReference>
<dbReference type="AlphaFoldDB" id="A0A166E1Y4"/>
<dbReference type="CDD" id="cd11282">
    <property type="entry name" value="ADF_coactosin_like"/>
    <property type="match status" value="1"/>
</dbReference>
<keyword evidence="8" id="KW-1185">Reference proteome</keyword>
<keyword evidence="3" id="KW-0009">Actin-binding</keyword>
<evidence type="ECO:0000256" key="5">
    <source>
        <dbReference type="ARBA" id="ARBA00038052"/>
    </source>
</evidence>
<dbReference type="PROSITE" id="PS51263">
    <property type="entry name" value="ADF_H"/>
    <property type="match status" value="1"/>
</dbReference>
<dbReference type="Proteomes" id="UP000076532">
    <property type="component" value="Unassembled WGS sequence"/>
</dbReference>
<proteinExistence type="inferred from homology"/>
<dbReference type="PANTHER" id="PTHR10829">
    <property type="entry name" value="CORTACTIN AND DREBRIN"/>
    <property type="match status" value="1"/>
</dbReference>
<dbReference type="PANTHER" id="PTHR10829:SF56">
    <property type="entry name" value="ADF-H DOMAIN-CONTAINING PROTEIN"/>
    <property type="match status" value="1"/>
</dbReference>
<evidence type="ECO:0000256" key="3">
    <source>
        <dbReference type="ARBA" id="ARBA00023203"/>
    </source>
</evidence>
<feature type="domain" description="ADF-H" evidence="6">
    <location>
        <begin position="1"/>
        <end position="134"/>
    </location>
</feature>
<sequence length="144" mass="16188">MADVSDPKIQEAYEDVRNDKTDTNWLLLDYETERSDKLVVTQTGNGGLAELAEIVQESRASFIYTRISYANDKESQRQKFVVIKWIGTTCKIMRKAKVSVHAADVKTVLRAYSIEADASKKEDLNEDPIILRLRKAGGASYDGV</sequence>
<dbReference type="EMBL" id="KV417606">
    <property type="protein sequence ID" value="KZP15308.1"/>
    <property type="molecule type" value="Genomic_DNA"/>
</dbReference>
<evidence type="ECO:0000256" key="1">
    <source>
        <dbReference type="ARBA" id="ARBA00004245"/>
    </source>
</evidence>
<gene>
    <name evidence="7" type="ORF">FIBSPDRAFT_750449</name>
</gene>
<comment type="subcellular location">
    <subcellularLocation>
        <location evidence="1">Cytoplasm</location>
        <location evidence="1">Cytoskeleton</location>
    </subcellularLocation>
</comment>
<protein>
    <submittedName>
        <fullName evidence="7">ADF-like domain-containing protein</fullName>
    </submittedName>
</protein>
<keyword evidence="2" id="KW-0963">Cytoplasm</keyword>
<evidence type="ECO:0000313" key="8">
    <source>
        <dbReference type="Proteomes" id="UP000076532"/>
    </source>
</evidence>